<dbReference type="GO" id="GO:0003824">
    <property type="term" value="F:catalytic activity"/>
    <property type="evidence" value="ECO:0007669"/>
    <property type="project" value="InterPro"/>
</dbReference>
<feature type="domain" description="HIT" evidence="2">
    <location>
        <begin position="14"/>
        <end position="123"/>
    </location>
</feature>
<dbReference type="EMBL" id="JAHJDP010000032">
    <property type="protein sequence ID" value="MBU2690465.1"/>
    <property type="molecule type" value="Genomic_DNA"/>
</dbReference>
<dbReference type="InterPro" id="IPR052908">
    <property type="entry name" value="AP-4-A_phosphorylase"/>
</dbReference>
<reference evidence="3" key="1">
    <citation type="submission" date="2021-05" db="EMBL/GenBank/DDBJ databases">
        <title>Energy efficiency and biological interactions define the core microbiome of deep oligotrophic groundwater.</title>
        <authorList>
            <person name="Mehrshad M."/>
            <person name="Lopez-Fernandez M."/>
            <person name="Bell E."/>
            <person name="Bernier-Latmani R."/>
            <person name="Bertilsson S."/>
            <person name="Dopson M."/>
        </authorList>
    </citation>
    <scope>NUCLEOTIDE SEQUENCE</scope>
    <source>
        <strain evidence="3">Modern_marine.mb.64</strain>
    </source>
</reference>
<feature type="short sequence motif" description="Histidine triad motif" evidence="1">
    <location>
        <begin position="108"/>
        <end position="112"/>
    </location>
</feature>
<dbReference type="PANTHER" id="PTHR42997:SF1">
    <property type="entry name" value="AP-4-A PHOSPHORYLASE"/>
    <property type="match status" value="1"/>
</dbReference>
<dbReference type="InterPro" id="IPR036265">
    <property type="entry name" value="HIT-like_sf"/>
</dbReference>
<comment type="caution">
    <text evidence="3">The sequence shown here is derived from an EMBL/GenBank/DDBJ whole genome shotgun (WGS) entry which is preliminary data.</text>
</comment>
<dbReference type="PROSITE" id="PS51084">
    <property type="entry name" value="HIT_2"/>
    <property type="match status" value="1"/>
</dbReference>
<dbReference type="Gene3D" id="3.30.428.10">
    <property type="entry name" value="HIT-like"/>
    <property type="match status" value="1"/>
</dbReference>
<organism evidence="3 4">
    <name type="scientific">Eiseniibacteriota bacterium</name>
    <dbReference type="NCBI Taxonomy" id="2212470"/>
    <lineage>
        <taxon>Bacteria</taxon>
        <taxon>Candidatus Eiseniibacteriota</taxon>
    </lineage>
</organism>
<evidence type="ECO:0000313" key="3">
    <source>
        <dbReference type="EMBL" id="MBU2690465.1"/>
    </source>
</evidence>
<proteinExistence type="predicted"/>
<evidence type="ECO:0000256" key="1">
    <source>
        <dbReference type="PROSITE-ProRule" id="PRU00464"/>
    </source>
</evidence>
<evidence type="ECO:0000259" key="2">
    <source>
        <dbReference type="PROSITE" id="PS51084"/>
    </source>
</evidence>
<dbReference type="Pfam" id="PF01230">
    <property type="entry name" value="HIT"/>
    <property type="match status" value="1"/>
</dbReference>
<name>A0A948RT93_UNCEI</name>
<protein>
    <submittedName>
        <fullName evidence="3">HIT domain-containing protein</fullName>
    </submittedName>
</protein>
<sequence length="156" mass="17235">MPYILENKSHSGCLFCRLLEASQDPTYILRKGKSVFLILNTYPYTAGHIMAIPYRHAASLGSLGPEELEELLSFAARGEKALIRAYGCSLIHGGINVGRCAGAGVEGHVHIHLVPRRDGDLERSYQNSHRQTPVEALETTYSRLDEALKQDGWPSS</sequence>
<dbReference type="PANTHER" id="PTHR42997">
    <property type="entry name" value="HIT FAMILY HYDROLASE"/>
    <property type="match status" value="1"/>
</dbReference>
<dbReference type="SUPFAM" id="SSF54197">
    <property type="entry name" value="HIT-like"/>
    <property type="match status" value="1"/>
</dbReference>
<dbReference type="AlphaFoldDB" id="A0A948RT93"/>
<evidence type="ECO:0000313" key="4">
    <source>
        <dbReference type="Proteomes" id="UP000777784"/>
    </source>
</evidence>
<dbReference type="Proteomes" id="UP000777784">
    <property type="component" value="Unassembled WGS sequence"/>
</dbReference>
<dbReference type="InterPro" id="IPR011146">
    <property type="entry name" value="HIT-like"/>
</dbReference>
<accession>A0A948RT93</accession>
<gene>
    <name evidence="3" type="ORF">KJ970_06010</name>
</gene>